<dbReference type="Proteomes" id="UP000255328">
    <property type="component" value="Unassembled WGS sequence"/>
</dbReference>
<name>A0A377GPM9_9FUSO</name>
<sequence>MKIKNLLVGVVTILALIGCGSSDEDTVKKYLPGTYTRETVPKNQANYYYKEITIKHLKGNEYRITCLDPDEIYYSLDKKVIVTPRTPDVFDMEISSIQLKQESDSIKQYYIKGFVSNIISNGTTFSYANQGINKTTGMTLVVAKDVVELTVAGKDISSTRKK</sequence>
<gene>
    <name evidence="1" type="ORF">NCTC10723_00011</name>
</gene>
<evidence type="ECO:0000313" key="1">
    <source>
        <dbReference type="EMBL" id="STO26843.1"/>
    </source>
</evidence>
<dbReference type="RefSeq" id="WP_115268146.1">
    <property type="nucleotide sequence ID" value="NZ_UGGU01000001.1"/>
</dbReference>
<dbReference type="EMBL" id="UGGU01000001">
    <property type="protein sequence ID" value="STO26843.1"/>
    <property type="molecule type" value="Genomic_DNA"/>
</dbReference>
<proteinExistence type="predicted"/>
<reference evidence="1 2" key="1">
    <citation type="submission" date="2018-06" db="EMBL/GenBank/DDBJ databases">
        <authorList>
            <consortium name="Pathogen Informatics"/>
            <person name="Doyle S."/>
        </authorList>
    </citation>
    <scope>NUCLEOTIDE SEQUENCE [LARGE SCALE GENOMIC DNA]</scope>
    <source>
        <strain evidence="1 2">NCTC10723</strain>
    </source>
</reference>
<keyword evidence="2" id="KW-1185">Reference proteome</keyword>
<protein>
    <recommendedName>
        <fullName evidence="3">Lipoprotein</fullName>
    </recommendedName>
</protein>
<accession>A0A377GPM9</accession>
<evidence type="ECO:0008006" key="3">
    <source>
        <dbReference type="Google" id="ProtNLM"/>
    </source>
</evidence>
<dbReference type="PROSITE" id="PS51257">
    <property type="entry name" value="PROKAR_LIPOPROTEIN"/>
    <property type="match status" value="1"/>
</dbReference>
<organism evidence="1 2">
    <name type="scientific">Fusobacterium necrogenes</name>
    <dbReference type="NCBI Taxonomy" id="858"/>
    <lineage>
        <taxon>Bacteria</taxon>
        <taxon>Fusobacteriati</taxon>
        <taxon>Fusobacteriota</taxon>
        <taxon>Fusobacteriia</taxon>
        <taxon>Fusobacteriales</taxon>
        <taxon>Fusobacteriaceae</taxon>
        <taxon>Fusobacterium</taxon>
    </lineage>
</organism>
<evidence type="ECO:0000313" key="2">
    <source>
        <dbReference type="Proteomes" id="UP000255328"/>
    </source>
</evidence>
<dbReference type="AlphaFoldDB" id="A0A377GPM9"/>
<dbReference type="OrthoDB" id="9845756at2"/>